<dbReference type="EMBL" id="CAAALY010084033">
    <property type="protein sequence ID" value="VEL26975.1"/>
    <property type="molecule type" value="Genomic_DNA"/>
</dbReference>
<dbReference type="Proteomes" id="UP000784294">
    <property type="component" value="Unassembled WGS sequence"/>
</dbReference>
<dbReference type="InterPro" id="IPR029045">
    <property type="entry name" value="ClpP/crotonase-like_dom_sf"/>
</dbReference>
<keyword evidence="2" id="KW-1185">Reference proteome</keyword>
<protein>
    <submittedName>
        <fullName evidence="1">Uncharacterized protein</fullName>
    </submittedName>
</protein>
<dbReference type="SUPFAM" id="SSF52096">
    <property type="entry name" value="ClpP/crotonase"/>
    <property type="match status" value="1"/>
</dbReference>
<name>A0A448X3L8_9PLAT</name>
<gene>
    <name evidence="1" type="ORF">PXEA_LOCUS20415</name>
</gene>
<dbReference type="Gene3D" id="3.90.226.10">
    <property type="entry name" value="2-enoyl-CoA Hydratase, Chain A, domain 1"/>
    <property type="match status" value="1"/>
</dbReference>
<dbReference type="OrthoDB" id="448450at2759"/>
<comment type="caution">
    <text evidence="1">The sequence shown here is derived from an EMBL/GenBank/DDBJ whole genome shotgun (WGS) entry which is preliminary data.</text>
</comment>
<accession>A0A448X3L8</accession>
<proteinExistence type="predicted"/>
<dbReference type="AlphaFoldDB" id="A0A448X3L8"/>
<evidence type="ECO:0000313" key="2">
    <source>
        <dbReference type="Proteomes" id="UP000784294"/>
    </source>
</evidence>
<organism evidence="1 2">
    <name type="scientific">Protopolystoma xenopodis</name>
    <dbReference type="NCBI Taxonomy" id="117903"/>
    <lineage>
        <taxon>Eukaryota</taxon>
        <taxon>Metazoa</taxon>
        <taxon>Spiralia</taxon>
        <taxon>Lophotrochozoa</taxon>
        <taxon>Platyhelminthes</taxon>
        <taxon>Monogenea</taxon>
        <taxon>Polyopisthocotylea</taxon>
        <taxon>Polystomatidea</taxon>
        <taxon>Polystomatidae</taxon>
        <taxon>Protopolystoma</taxon>
    </lineage>
</organism>
<reference evidence="1" key="1">
    <citation type="submission" date="2018-11" db="EMBL/GenBank/DDBJ databases">
        <authorList>
            <consortium name="Pathogen Informatics"/>
        </authorList>
    </citation>
    <scope>NUCLEOTIDE SEQUENCE</scope>
</reference>
<sequence length="92" mass="10229">MSLGLLDSLVPGPDDASTEHMHLAFTLKWIDSLIKGRSSKVIRATKALMSELDQHALDQALLVERKIFSSLWGGQEHRAALAAFRSRSKRKS</sequence>
<evidence type="ECO:0000313" key="1">
    <source>
        <dbReference type="EMBL" id="VEL26975.1"/>
    </source>
</evidence>